<keyword evidence="6 8" id="KW-0862">Zinc</keyword>
<evidence type="ECO:0000256" key="7">
    <source>
        <dbReference type="ARBA" id="ARBA00048045"/>
    </source>
</evidence>
<keyword evidence="3 8" id="KW-0819">tRNA processing</keyword>
<dbReference type="NCBIfam" id="NF008113">
    <property type="entry name" value="PRK10860.1"/>
    <property type="match status" value="1"/>
</dbReference>
<sequence length="183" mass="19861">MAVVPAVPGEDVKRFMELALKEAKAAGERGEVPIGAVIVKDGEVIASAGNRREEDQKTDAHAEMHAILEANAKLGTWRLEETTLFVTLEPCLMCAGAILNARIPLVYFGAQDKKAGAVTSLYSVFEDDRLNHQVKVVPGVLKDESASLLKDFFKSLREKAKAKKKAAKKAEALNVDEADEDGR</sequence>
<dbReference type="PANTHER" id="PTHR11079:SF202">
    <property type="entry name" value="TRNA-SPECIFIC ADENOSINE DEAMINASE"/>
    <property type="match status" value="1"/>
</dbReference>
<dbReference type="Pfam" id="PF14437">
    <property type="entry name" value="MafB19-deam"/>
    <property type="match status" value="1"/>
</dbReference>
<dbReference type="PROSITE" id="PS51747">
    <property type="entry name" value="CYT_DCMP_DEAMINASES_2"/>
    <property type="match status" value="1"/>
</dbReference>
<feature type="domain" description="CMP/dCMP-type deaminase" evidence="9">
    <location>
        <begin position="10"/>
        <end position="119"/>
    </location>
</feature>
<evidence type="ECO:0000256" key="2">
    <source>
        <dbReference type="ARBA" id="ARBA00011738"/>
    </source>
</evidence>
<feature type="active site" description="Proton donor" evidence="8">
    <location>
        <position position="63"/>
    </location>
</feature>
<dbReference type="EC" id="3.5.4.33" evidence="8"/>
<comment type="cofactor">
    <cofactor evidence="8">
        <name>Zn(2+)</name>
        <dbReference type="ChEBI" id="CHEBI:29105"/>
    </cofactor>
    <text evidence="8">Binds 1 zinc ion per subunit.</text>
</comment>
<dbReference type="SUPFAM" id="SSF53927">
    <property type="entry name" value="Cytidine deaminase-like"/>
    <property type="match status" value="1"/>
</dbReference>
<evidence type="ECO:0000256" key="1">
    <source>
        <dbReference type="ARBA" id="ARBA00010669"/>
    </source>
</evidence>
<protein>
    <recommendedName>
        <fullName evidence="8">tRNA-specific adenosine deaminase</fullName>
        <ecNumber evidence="8">3.5.4.33</ecNumber>
    </recommendedName>
</protein>
<evidence type="ECO:0000256" key="8">
    <source>
        <dbReference type="HAMAP-Rule" id="MF_00972"/>
    </source>
</evidence>
<proteinExistence type="inferred from homology"/>
<evidence type="ECO:0000256" key="4">
    <source>
        <dbReference type="ARBA" id="ARBA00022723"/>
    </source>
</evidence>
<dbReference type="InterPro" id="IPR028883">
    <property type="entry name" value="tRNA_aden_deaminase"/>
</dbReference>
<dbReference type="Proteomes" id="UP001519504">
    <property type="component" value="Unassembled WGS sequence"/>
</dbReference>
<dbReference type="InterPro" id="IPR016192">
    <property type="entry name" value="APOBEC/CMP_deaminase_Zn-bd"/>
</dbReference>
<comment type="caution">
    <text evidence="10">The sequence shown here is derived from an EMBL/GenBank/DDBJ whole genome shotgun (WGS) entry which is preliminary data.</text>
</comment>
<keyword evidence="11" id="KW-1185">Reference proteome</keyword>
<dbReference type="PANTHER" id="PTHR11079">
    <property type="entry name" value="CYTOSINE DEAMINASE FAMILY MEMBER"/>
    <property type="match status" value="1"/>
</dbReference>
<feature type="binding site" evidence="8">
    <location>
        <position position="91"/>
    </location>
    <ligand>
        <name>Zn(2+)</name>
        <dbReference type="ChEBI" id="CHEBI:29105"/>
        <note>catalytic</note>
    </ligand>
</feature>
<dbReference type="InterPro" id="IPR002125">
    <property type="entry name" value="CMP_dCMP_dom"/>
</dbReference>
<keyword evidence="4 8" id="KW-0479">Metal-binding</keyword>
<feature type="binding site" evidence="8">
    <location>
        <position position="94"/>
    </location>
    <ligand>
        <name>Zn(2+)</name>
        <dbReference type="ChEBI" id="CHEBI:29105"/>
        <note>catalytic</note>
    </ligand>
</feature>
<dbReference type="Gene3D" id="3.40.140.10">
    <property type="entry name" value="Cytidine Deaminase, domain 2"/>
    <property type="match status" value="1"/>
</dbReference>
<dbReference type="CDD" id="cd01285">
    <property type="entry name" value="nucleoside_deaminase"/>
    <property type="match status" value="1"/>
</dbReference>
<accession>A0ABS5R3C1</accession>
<keyword evidence="5 8" id="KW-0378">Hydrolase</keyword>
<reference evidence="10 11" key="1">
    <citation type="submission" date="2020-02" db="EMBL/GenBank/DDBJ databases">
        <title>Fructobacillus sp. isolated from paper mulberry of Taiwan.</title>
        <authorList>
            <person name="Lin S.-T."/>
        </authorList>
    </citation>
    <scope>NUCLEOTIDE SEQUENCE [LARGE SCALE GENOMIC DNA]</scope>
    <source>
        <strain evidence="10 11">M2-14</strain>
    </source>
</reference>
<dbReference type="RefSeq" id="WP_213808934.1">
    <property type="nucleotide sequence ID" value="NZ_JAAMFK010000003.1"/>
</dbReference>
<comment type="catalytic activity">
    <reaction evidence="7 8">
        <text>adenosine(34) in tRNA + H2O + H(+) = inosine(34) in tRNA + NH4(+)</text>
        <dbReference type="Rhea" id="RHEA:43168"/>
        <dbReference type="Rhea" id="RHEA-COMP:10373"/>
        <dbReference type="Rhea" id="RHEA-COMP:10374"/>
        <dbReference type="ChEBI" id="CHEBI:15377"/>
        <dbReference type="ChEBI" id="CHEBI:15378"/>
        <dbReference type="ChEBI" id="CHEBI:28938"/>
        <dbReference type="ChEBI" id="CHEBI:74411"/>
        <dbReference type="ChEBI" id="CHEBI:82852"/>
        <dbReference type="EC" id="3.5.4.33"/>
    </reaction>
</comment>
<evidence type="ECO:0000256" key="6">
    <source>
        <dbReference type="ARBA" id="ARBA00022833"/>
    </source>
</evidence>
<name>A0ABS5R3C1_9LACO</name>
<dbReference type="PROSITE" id="PS00903">
    <property type="entry name" value="CYT_DCMP_DEAMINASES_1"/>
    <property type="match status" value="1"/>
</dbReference>
<feature type="binding site" evidence="8">
    <location>
        <position position="61"/>
    </location>
    <ligand>
        <name>Zn(2+)</name>
        <dbReference type="ChEBI" id="CHEBI:29105"/>
        <note>catalytic</note>
    </ligand>
</feature>
<comment type="function">
    <text evidence="8">Catalyzes the deamination of adenosine to inosine at the wobble position 34 of tRNA(Arg2).</text>
</comment>
<comment type="subunit">
    <text evidence="2 8">Homodimer.</text>
</comment>
<comment type="similarity">
    <text evidence="1">Belongs to the cytidine and deoxycytidylate deaminase family. ADAT2 subfamily.</text>
</comment>
<dbReference type="InterPro" id="IPR016193">
    <property type="entry name" value="Cytidine_deaminase-like"/>
</dbReference>
<evidence type="ECO:0000256" key="3">
    <source>
        <dbReference type="ARBA" id="ARBA00022694"/>
    </source>
</evidence>
<organism evidence="10 11">
    <name type="scientific">Fructobacillus broussonetiae</name>
    <dbReference type="NCBI Taxonomy" id="2713173"/>
    <lineage>
        <taxon>Bacteria</taxon>
        <taxon>Bacillati</taxon>
        <taxon>Bacillota</taxon>
        <taxon>Bacilli</taxon>
        <taxon>Lactobacillales</taxon>
        <taxon>Lactobacillaceae</taxon>
        <taxon>Fructobacillus</taxon>
    </lineage>
</organism>
<evidence type="ECO:0000313" key="11">
    <source>
        <dbReference type="Proteomes" id="UP001519504"/>
    </source>
</evidence>
<gene>
    <name evidence="8" type="primary">tadA</name>
    <name evidence="10" type="ORF">G6R29_03275</name>
</gene>
<dbReference type="InterPro" id="IPR058535">
    <property type="entry name" value="MafB19-deam"/>
</dbReference>
<dbReference type="HAMAP" id="MF_00972">
    <property type="entry name" value="tRNA_aden_deaminase"/>
    <property type="match status" value="1"/>
</dbReference>
<evidence type="ECO:0000313" key="10">
    <source>
        <dbReference type="EMBL" id="MBS9338652.1"/>
    </source>
</evidence>
<evidence type="ECO:0000259" key="9">
    <source>
        <dbReference type="PROSITE" id="PS51747"/>
    </source>
</evidence>
<dbReference type="EMBL" id="JAAMFK010000003">
    <property type="protein sequence ID" value="MBS9338652.1"/>
    <property type="molecule type" value="Genomic_DNA"/>
</dbReference>
<evidence type="ECO:0000256" key="5">
    <source>
        <dbReference type="ARBA" id="ARBA00022801"/>
    </source>
</evidence>